<dbReference type="PANTHER" id="PTHR30605:SF0">
    <property type="entry name" value="ANHYDRO-N-ACETYLMURAMIC ACID KINASE"/>
    <property type="match status" value="1"/>
</dbReference>
<dbReference type="NCBIfam" id="NF007144">
    <property type="entry name" value="PRK09585.2-3"/>
    <property type="match status" value="1"/>
</dbReference>
<dbReference type="GO" id="GO:0016301">
    <property type="term" value="F:kinase activity"/>
    <property type="evidence" value="ECO:0007669"/>
    <property type="project" value="UniProtKB-KW"/>
</dbReference>
<dbReference type="SUPFAM" id="SSF53067">
    <property type="entry name" value="Actin-like ATPase domain"/>
    <property type="match status" value="1"/>
</dbReference>
<organism evidence="1 2">
    <name type="scientific">Nonlabens xylanidelens</name>
    <dbReference type="NCBI Taxonomy" id="191564"/>
    <lineage>
        <taxon>Bacteria</taxon>
        <taxon>Pseudomonadati</taxon>
        <taxon>Bacteroidota</taxon>
        <taxon>Flavobacteriia</taxon>
        <taxon>Flavobacteriales</taxon>
        <taxon>Flavobacteriaceae</taxon>
        <taxon>Nonlabens</taxon>
    </lineage>
</organism>
<dbReference type="RefSeq" id="WP_104515801.1">
    <property type="nucleotide sequence ID" value="NZ_MQVW01000004.1"/>
</dbReference>
<evidence type="ECO:0000313" key="2">
    <source>
        <dbReference type="Proteomes" id="UP000239002"/>
    </source>
</evidence>
<dbReference type="InterPro" id="IPR043129">
    <property type="entry name" value="ATPase_NBD"/>
</dbReference>
<proteinExistence type="predicted"/>
<dbReference type="Gene3D" id="3.30.420.40">
    <property type="match status" value="2"/>
</dbReference>
<evidence type="ECO:0000313" key="1">
    <source>
        <dbReference type="EMBL" id="PPK94487.1"/>
    </source>
</evidence>
<name>A0A2S6IJT1_9FLAO</name>
<keyword evidence="2" id="KW-1185">Reference proteome</keyword>
<dbReference type="GO" id="GO:0006040">
    <property type="term" value="P:amino sugar metabolic process"/>
    <property type="evidence" value="ECO:0007669"/>
    <property type="project" value="InterPro"/>
</dbReference>
<reference evidence="1 2" key="1">
    <citation type="submission" date="2018-02" db="EMBL/GenBank/DDBJ databases">
        <title>Genomic Encyclopedia of Archaeal and Bacterial Type Strains, Phase II (KMG-II): from individual species to whole genera.</title>
        <authorList>
            <person name="Goeker M."/>
        </authorList>
    </citation>
    <scope>NUCLEOTIDE SEQUENCE [LARGE SCALE GENOMIC DNA]</scope>
    <source>
        <strain evidence="1 2">DSM 16809</strain>
    </source>
</reference>
<dbReference type="GO" id="GO:0005524">
    <property type="term" value="F:ATP binding"/>
    <property type="evidence" value="ECO:0007669"/>
    <property type="project" value="InterPro"/>
</dbReference>
<keyword evidence="1" id="KW-0808">Transferase</keyword>
<dbReference type="Pfam" id="PF03702">
    <property type="entry name" value="AnmK"/>
    <property type="match status" value="1"/>
</dbReference>
<sequence length="350" mass="38994">MNHQYYNVLGVMSGTSLDGIDIAHITLVRKDVWSFQIHSAETIAYTPSMKQKLAEAIHFDPAAIKELNEEYTEYLGNTINTFITNNQIKEIVAVCSHGHTIFHKPQEKYTLQIGNLPHLAKIIKERVVCDFRVQDVELHGQGAPLVPIGDRLLFGNYDYCLNLGGFANLSFEKHTQRIAYDICPVNVVLNHYSLKLGKEYDAGGAFAKAGKIQTPQLKLLNQLAFYQEVAPKSLGMEWVNEHIFKILDSIQSIDAIATFTEHVAIQIANQLQDKKTLLITGGGTFNTYLIDSLKKHTAVKITIPEDEIVENKEALIFALLGVLKLRNTNNCLSSVTGASKDHSSGVIYVP</sequence>
<dbReference type="InterPro" id="IPR005338">
    <property type="entry name" value="Anhydro_N_Ac-Mur_kinase"/>
</dbReference>
<gene>
    <name evidence="1" type="ORF">LY01_02127</name>
</gene>
<dbReference type="Proteomes" id="UP000239002">
    <property type="component" value="Unassembled WGS sequence"/>
</dbReference>
<keyword evidence="1" id="KW-0418">Kinase</keyword>
<dbReference type="GO" id="GO:0016773">
    <property type="term" value="F:phosphotransferase activity, alcohol group as acceptor"/>
    <property type="evidence" value="ECO:0007669"/>
    <property type="project" value="InterPro"/>
</dbReference>
<comment type="caution">
    <text evidence="1">The sequence shown here is derived from an EMBL/GenBank/DDBJ whole genome shotgun (WGS) entry which is preliminary data.</text>
</comment>
<dbReference type="GO" id="GO:0009254">
    <property type="term" value="P:peptidoglycan turnover"/>
    <property type="evidence" value="ECO:0007669"/>
    <property type="project" value="InterPro"/>
</dbReference>
<dbReference type="EMBL" id="PTJE01000004">
    <property type="protein sequence ID" value="PPK94487.1"/>
    <property type="molecule type" value="Genomic_DNA"/>
</dbReference>
<protein>
    <submittedName>
        <fullName evidence="1">Anhydro-N-acetylmuramic acid kinase</fullName>
    </submittedName>
</protein>
<dbReference type="PANTHER" id="PTHR30605">
    <property type="entry name" value="ANHYDRO-N-ACETYLMURAMIC ACID KINASE"/>
    <property type="match status" value="1"/>
</dbReference>
<accession>A0A2S6IJT1</accession>
<dbReference type="AlphaFoldDB" id="A0A2S6IJT1"/>
<dbReference type="OrthoDB" id="9763949at2"/>